<dbReference type="InterPro" id="IPR042095">
    <property type="entry name" value="SUMF_sf"/>
</dbReference>
<dbReference type="Proteomes" id="UP000520767">
    <property type="component" value="Unassembled WGS sequence"/>
</dbReference>
<protein>
    <submittedName>
        <fullName evidence="2">Sulfatase modifying factor 1</fullName>
    </submittedName>
</protein>
<comment type="caution">
    <text evidence="2">The sequence shown here is derived from an EMBL/GenBank/DDBJ whole genome shotgun (WGS) entry which is preliminary data.</text>
</comment>
<dbReference type="InterPro" id="IPR016187">
    <property type="entry name" value="CTDL_fold"/>
</dbReference>
<dbReference type="InterPro" id="IPR005532">
    <property type="entry name" value="SUMF_dom"/>
</dbReference>
<organism evidence="2 3">
    <name type="scientific">Actinophytocola algeriensis</name>
    <dbReference type="NCBI Taxonomy" id="1768010"/>
    <lineage>
        <taxon>Bacteria</taxon>
        <taxon>Bacillati</taxon>
        <taxon>Actinomycetota</taxon>
        <taxon>Actinomycetes</taxon>
        <taxon>Pseudonocardiales</taxon>
        <taxon>Pseudonocardiaceae</taxon>
    </lineage>
</organism>
<dbReference type="Gene3D" id="3.90.1580.10">
    <property type="entry name" value="paralog of FGE (formylglycine-generating enzyme)"/>
    <property type="match status" value="1"/>
</dbReference>
<gene>
    <name evidence="2" type="ORF">FHR82_002394</name>
</gene>
<dbReference type="EMBL" id="JACHJQ010000002">
    <property type="protein sequence ID" value="MBB4906177.1"/>
    <property type="molecule type" value="Genomic_DNA"/>
</dbReference>
<dbReference type="AlphaFoldDB" id="A0A7W7VDH9"/>
<name>A0A7W7VDH9_9PSEU</name>
<dbReference type="RefSeq" id="WP_184810287.1">
    <property type="nucleotide sequence ID" value="NZ_JACHJQ010000002.1"/>
</dbReference>
<proteinExistence type="predicted"/>
<dbReference type="Pfam" id="PF03781">
    <property type="entry name" value="FGE-sulfatase"/>
    <property type="match status" value="1"/>
</dbReference>
<dbReference type="PANTHER" id="PTHR23150">
    <property type="entry name" value="SULFATASE MODIFYING FACTOR 1, 2"/>
    <property type="match status" value="1"/>
</dbReference>
<dbReference type="InterPro" id="IPR051043">
    <property type="entry name" value="Sulfatase_Mod_Factor_Kinase"/>
</dbReference>
<keyword evidence="3" id="KW-1185">Reference proteome</keyword>
<dbReference type="SUPFAM" id="SSF56436">
    <property type="entry name" value="C-type lectin-like"/>
    <property type="match status" value="1"/>
</dbReference>
<feature type="domain" description="Sulfatase-modifying factor enzyme-like" evidence="1">
    <location>
        <begin position="17"/>
        <end position="278"/>
    </location>
</feature>
<evidence type="ECO:0000313" key="3">
    <source>
        <dbReference type="Proteomes" id="UP000520767"/>
    </source>
</evidence>
<sequence length="282" mass="30701">MTDLTSAPPARSRPVAVDWVTIPAGPFTMGCDEIRPDGRPVAAYPAHTVDVPAFRIARTPVSVAEFARFAEETSYVTTAERKGGSWVWLGGEDTTTPDQDHLWAEVEGASWRTPRGPGTDVADKADHPVTHVSRPDCLAYCAWSGTRLPTEAEWEMAARGTDGRQYVWGDAPPTPDVCNHSMFVGDTTPIGRYPAAAGPFGLADVIGNVWEWAATKWHLFPYDETKPARTVRLRSGPVELGVVRGGSFYNNCSPSGTAAWVRVYSHPEYTSYDIGFRVCAVG</sequence>
<evidence type="ECO:0000313" key="2">
    <source>
        <dbReference type="EMBL" id="MBB4906177.1"/>
    </source>
</evidence>
<dbReference type="GO" id="GO:0120147">
    <property type="term" value="F:formylglycine-generating oxidase activity"/>
    <property type="evidence" value="ECO:0007669"/>
    <property type="project" value="TreeGrafter"/>
</dbReference>
<reference evidence="2 3" key="1">
    <citation type="submission" date="2020-08" db="EMBL/GenBank/DDBJ databases">
        <title>Genomic Encyclopedia of Type Strains, Phase III (KMG-III): the genomes of soil and plant-associated and newly described type strains.</title>
        <authorList>
            <person name="Whitman W."/>
        </authorList>
    </citation>
    <scope>NUCLEOTIDE SEQUENCE [LARGE SCALE GENOMIC DNA]</scope>
    <source>
        <strain evidence="2 3">CECT 8960</strain>
    </source>
</reference>
<evidence type="ECO:0000259" key="1">
    <source>
        <dbReference type="Pfam" id="PF03781"/>
    </source>
</evidence>
<dbReference type="PANTHER" id="PTHR23150:SF19">
    <property type="entry name" value="FORMYLGLYCINE-GENERATING ENZYME"/>
    <property type="match status" value="1"/>
</dbReference>
<accession>A0A7W7VDH9</accession>